<reference evidence="4 5" key="1">
    <citation type="journal article" date="2019" name="Int. J. Syst. Evol. Microbiol.">
        <title>The Global Catalogue of Microorganisms (GCM) 10K type strain sequencing project: providing services to taxonomists for standard genome sequencing and annotation.</title>
        <authorList>
            <consortium name="The Broad Institute Genomics Platform"/>
            <consortium name="The Broad Institute Genome Sequencing Center for Infectious Disease"/>
            <person name="Wu L."/>
            <person name="Ma J."/>
        </authorList>
    </citation>
    <scope>NUCLEOTIDE SEQUENCE [LARGE SCALE GENOMIC DNA]</scope>
    <source>
        <strain evidence="4 5">JCM 9933</strain>
    </source>
</reference>
<proteinExistence type="inferred from homology"/>
<keyword evidence="1 2" id="KW-0808">Transferase</keyword>
<evidence type="ECO:0000313" key="4">
    <source>
        <dbReference type="EMBL" id="GAA0604601.1"/>
    </source>
</evidence>
<dbReference type="Pfam" id="PF01066">
    <property type="entry name" value="CDP-OH_P_transf"/>
    <property type="match status" value="1"/>
</dbReference>
<feature type="transmembrane region" description="Helical" evidence="3">
    <location>
        <begin position="180"/>
        <end position="205"/>
    </location>
</feature>
<sequence length="362" mass="38819">MPGSALLARALERAGVGDVAPWNGAAPAGDGPLLLLRADHVYDAALVSGLAKSPGALLCRPEDGLPVAAHLPRADRAVPVAEALEAGRGAEDAAFAGLRPSTPKALTGAYNHALRKRGEAYLLRLAPETRRAVEWRMFGGSYKGVTDFVTKHVWPRPAFHAVRACAALGITPNQVTAASLVLVFAALWWFSQGAWLPGLLAAWAMTFLDTVDGKLARVTLTSTKFGNLFDHLIDLIHPPFWWLAWIVGLGAVGMPLAHPVLVGAVIFGGYVLQRLQEGLFIILFKMQIHIWRPFDSAFRQVIARRNPNLVMLTAATLLGRPDLGILAVAAWTALGCVEQAVVTAQAALARRRGGPLRSWLEG</sequence>
<keyword evidence="3" id="KW-0472">Membrane</keyword>
<protein>
    <submittedName>
        <fullName evidence="4">CDP-alcohol phosphatidyltransferase family protein</fullName>
    </submittedName>
</protein>
<dbReference type="InterPro" id="IPR043130">
    <property type="entry name" value="CDP-OH_PTrfase_TM_dom"/>
</dbReference>
<evidence type="ECO:0000256" key="1">
    <source>
        <dbReference type="ARBA" id="ARBA00022679"/>
    </source>
</evidence>
<dbReference type="Gene3D" id="1.20.120.1760">
    <property type="match status" value="1"/>
</dbReference>
<comment type="caution">
    <text evidence="4">The sequence shown here is derived from an EMBL/GenBank/DDBJ whole genome shotgun (WGS) entry which is preliminary data.</text>
</comment>
<feature type="transmembrane region" description="Helical" evidence="3">
    <location>
        <begin position="242"/>
        <end position="272"/>
    </location>
</feature>
<evidence type="ECO:0000256" key="2">
    <source>
        <dbReference type="RuleBase" id="RU003750"/>
    </source>
</evidence>
<evidence type="ECO:0000256" key="3">
    <source>
        <dbReference type="SAM" id="Phobius"/>
    </source>
</evidence>
<name>A0ABN1G6C8_9PROT</name>
<dbReference type="InterPro" id="IPR000462">
    <property type="entry name" value="CDP-OH_P_trans"/>
</dbReference>
<dbReference type="Proteomes" id="UP001501588">
    <property type="component" value="Unassembled WGS sequence"/>
</dbReference>
<keyword evidence="5" id="KW-1185">Reference proteome</keyword>
<keyword evidence="3" id="KW-0812">Transmembrane</keyword>
<gene>
    <name evidence="4" type="ORF">GCM10009416_47780</name>
</gene>
<organism evidence="4 5">
    <name type="scientific">Craurococcus roseus</name>
    <dbReference type="NCBI Taxonomy" id="77585"/>
    <lineage>
        <taxon>Bacteria</taxon>
        <taxon>Pseudomonadati</taxon>
        <taxon>Pseudomonadota</taxon>
        <taxon>Alphaproteobacteria</taxon>
        <taxon>Acetobacterales</taxon>
        <taxon>Acetobacteraceae</taxon>
        <taxon>Craurococcus</taxon>
    </lineage>
</organism>
<comment type="similarity">
    <text evidence="2">Belongs to the CDP-alcohol phosphatidyltransferase class-I family.</text>
</comment>
<dbReference type="InterPro" id="IPR048254">
    <property type="entry name" value="CDP_ALCOHOL_P_TRANSF_CS"/>
</dbReference>
<dbReference type="EMBL" id="BAAAFZ010000095">
    <property type="protein sequence ID" value="GAA0604601.1"/>
    <property type="molecule type" value="Genomic_DNA"/>
</dbReference>
<dbReference type="PROSITE" id="PS00379">
    <property type="entry name" value="CDP_ALCOHOL_P_TRANSF"/>
    <property type="match status" value="1"/>
</dbReference>
<evidence type="ECO:0000313" key="5">
    <source>
        <dbReference type="Proteomes" id="UP001501588"/>
    </source>
</evidence>
<accession>A0ABN1G6C8</accession>
<keyword evidence="3" id="KW-1133">Transmembrane helix</keyword>